<feature type="transmembrane region" description="Helical" evidence="1">
    <location>
        <begin position="215"/>
        <end position="236"/>
    </location>
</feature>
<name>A0ABD3SPG3_9STRA</name>
<comment type="caution">
    <text evidence="2">The sequence shown here is derived from an EMBL/GenBank/DDBJ whole genome shotgun (WGS) entry which is preliminary data.</text>
</comment>
<keyword evidence="1" id="KW-1133">Transmembrane helix</keyword>
<evidence type="ECO:0000313" key="3">
    <source>
        <dbReference type="Proteomes" id="UP001530377"/>
    </source>
</evidence>
<gene>
    <name evidence="2" type="ORF">ACHAXA_004328</name>
</gene>
<organism evidence="2 3">
    <name type="scientific">Cyclostephanos tholiformis</name>
    <dbReference type="NCBI Taxonomy" id="382380"/>
    <lineage>
        <taxon>Eukaryota</taxon>
        <taxon>Sar</taxon>
        <taxon>Stramenopiles</taxon>
        <taxon>Ochrophyta</taxon>
        <taxon>Bacillariophyta</taxon>
        <taxon>Coscinodiscophyceae</taxon>
        <taxon>Thalassiosirophycidae</taxon>
        <taxon>Stephanodiscales</taxon>
        <taxon>Stephanodiscaceae</taxon>
        <taxon>Cyclostephanos</taxon>
    </lineage>
</organism>
<evidence type="ECO:0000313" key="2">
    <source>
        <dbReference type="EMBL" id="KAL3826491.1"/>
    </source>
</evidence>
<reference evidence="2 3" key="1">
    <citation type="submission" date="2024-10" db="EMBL/GenBank/DDBJ databases">
        <title>Updated reference genomes for cyclostephanoid diatoms.</title>
        <authorList>
            <person name="Roberts W.R."/>
            <person name="Alverson A.J."/>
        </authorList>
    </citation>
    <scope>NUCLEOTIDE SEQUENCE [LARGE SCALE GENOMIC DNA]</scope>
    <source>
        <strain evidence="2 3">AJA228-03</strain>
    </source>
</reference>
<evidence type="ECO:0000256" key="1">
    <source>
        <dbReference type="SAM" id="Phobius"/>
    </source>
</evidence>
<proteinExistence type="predicted"/>
<dbReference type="Proteomes" id="UP001530377">
    <property type="component" value="Unassembled WGS sequence"/>
</dbReference>
<keyword evidence="1" id="KW-0812">Transmembrane</keyword>
<sequence>MAQNTNNEGRRSDGIIVAEEVKDDALDDVSNRDSGSENVNNASENIADPVSVVEPVPFERLNQTMMTSTASENFAALTPAIEHSKVKFGVFPHGWYAFIPALFSLVAWFACLSKDGCDYSRVTGPSVADITNNQDVPFIDVGFKAFREPTLKSNGDWYIDKSTPCLEYNIDSVNKGGVWYFAYCTAFIGLVIGGAGAMFLFFSSCFVFEKNVWRWAGYELLVAAVLQSLTYTWFATSLCRSNVCRMEYGARADLVANILWLTSSLCIFCRHPRVWGKEIERNQSGGHAEEIAVVSPERNSEIV</sequence>
<feature type="transmembrane region" description="Helical" evidence="1">
    <location>
        <begin position="94"/>
        <end position="112"/>
    </location>
</feature>
<feature type="transmembrane region" description="Helical" evidence="1">
    <location>
        <begin position="178"/>
        <end position="203"/>
    </location>
</feature>
<accession>A0ABD3SPG3</accession>
<dbReference type="EMBL" id="JALLPB020000020">
    <property type="protein sequence ID" value="KAL3826491.1"/>
    <property type="molecule type" value="Genomic_DNA"/>
</dbReference>
<keyword evidence="1" id="KW-0472">Membrane</keyword>
<protein>
    <submittedName>
        <fullName evidence="2">Uncharacterized protein</fullName>
    </submittedName>
</protein>
<keyword evidence="3" id="KW-1185">Reference proteome</keyword>
<dbReference type="AlphaFoldDB" id="A0ABD3SPG3"/>